<dbReference type="PANTHER" id="PTHR43472">
    <property type="entry name" value="PHOSPHORIBOSYLAMINE--GLYCINE LIGASE"/>
    <property type="match status" value="1"/>
</dbReference>
<dbReference type="EC" id="6.3.4.13" evidence="4 12"/>
<dbReference type="InterPro" id="IPR020559">
    <property type="entry name" value="PRibGlycinamide_synth_CS"/>
</dbReference>
<sequence>MDILLIGSGGREHALAYALAKSPLCARLFTAPGNPGTARYGQNRPDLDVSDHAAVQAFCAAEGIGLVVVGPEAPLVAGLVDDLSAAGIRAFGPTRAAARLEGSKGFTKALCAERGIPTAAFARFSALEPALAHVRTAGAPIVVKADGLAAGKGVTVAESLDQAEGALRALFAEDGAEVVVEECLFGEEASFFALCDGTRAVPIGTAQDHKRVFDGDRGPNTGGMGAYSPASILTPALEREVMETIIAPTLAGMRARGTPFTGILYAGLMLTADGPKLIEYNTRFGDPEAQVLMPRLASDLVPALLSACDGDLSGTTLEFDAHRAALTVVMAAAGYPGTVVRGSTIRGVDDAEGDGVMVFQAGTRADGDRLLADGGRVLAVTALGDSVMEAQARAYAAIARIDWPEGFCRRDIGRRAVAREVAGHGI</sequence>
<dbReference type="InterPro" id="IPR020562">
    <property type="entry name" value="PRibGlycinamide_synth_N"/>
</dbReference>
<dbReference type="Gene3D" id="3.40.50.20">
    <property type="match status" value="1"/>
</dbReference>
<evidence type="ECO:0000256" key="6">
    <source>
        <dbReference type="ARBA" id="ARBA00022741"/>
    </source>
</evidence>
<keyword evidence="8 13" id="KW-0067">ATP-binding</keyword>
<evidence type="ECO:0000256" key="10">
    <source>
        <dbReference type="ARBA" id="ARBA00042242"/>
    </source>
</evidence>
<keyword evidence="5 12" id="KW-0436">Ligase</keyword>
<name>A0ABQ4U570_9HYPH</name>
<dbReference type="Pfam" id="PF02843">
    <property type="entry name" value="GARS_C"/>
    <property type="match status" value="1"/>
</dbReference>
<dbReference type="EMBL" id="BPRB01000298">
    <property type="protein sequence ID" value="GJE62259.1"/>
    <property type="molecule type" value="Genomic_DNA"/>
</dbReference>
<dbReference type="InterPro" id="IPR037123">
    <property type="entry name" value="PRibGlycinamide_synth_C_sf"/>
</dbReference>
<dbReference type="InterPro" id="IPR011054">
    <property type="entry name" value="Rudment_hybrid_motif"/>
</dbReference>
<evidence type="ECO:0000313" key="16">
    <source>
        <dbReference type="Proteomes" id="UP001055057"/>
    </source>
</evidence>
<dbReference type="InterPro" id="IPR011761">
    <property type="entry name" value="ATP-grasp"/>
</dbReference>
<evidence type="ECO:0000256" key="11">
    <source>
        <dbReference type="ARBA" id="ARBA00042864"/>
    </source>
</evidence>
<gene>
    <name evidence="12 15" type="primary">purD</name>
    <name evidence="15" type="ORF">MPOCJGCO_4391</name>
</gene>
<comment type="cofactor">
    <cofactor evidence="2">
        <name>Mg(2+)</name>
        <dbReference type="ChEBI" id="CHEBI:18420"/>
    </cofactor>
</comment>
<dbReference type="Pfam" id="PF02844">
    <property type="entry name" value="GARS_N"/>
    <property type="match status" value="1"/>
</dbReference>
<dbReference type="InterPro" id="IPR020561">
    <property type="entry name" value="PRibGlycinamid_synth_ATP-grasp"/>
</dbReference>
<comment type="similarity">
    <text evidence="9 12">Belongs to the GARS family.</text>
</comment>
<evidence type="ECO:0000256" key="12">
    <source>
        <dbReference type="HAMAP-Rule" id="MF_00138"/>
    </source>
</evidence>
<dbReference type="PANTHER" id="PTHR43472:SF1">
    <property type="entry name" value="PHOSPHORIBOSYLAMINE--GLYCINE LIGASE, CHLOROPLASTIC"/>
    <property type="match status" value="1"/>
</dbReference>
<dbReference type="Proteomes" id="UP001055057">
    <property type="component" value="Unassembled WGS sequence"/>
</dbReference>
<comment type="caution">
    <text evidence="15">The sequence shown here is derived from an EMBL/GenBank/DDBJ whole genome shotgun (WGS) entry which is preliminary data.</text>
</comment>
<dbReference type="GO" id="GO:0016874">
    <property type="term" value="F:ligase activity"/>
    <property type="evidence" value="ECO:0007669"/>
    <property type="project" value="UniProtKB-KW"/>
</dbReference>
<comment type="cofactor">
    <cofactor evidence="1">
        <name>Mn(2+)</name>
        <dbReference type="ChEBI" id="CHEBI:29035"/>
    </cofactor>
</comment>
<accession>A0ABQ4U570</accession>
<comment type="catalytic activity">
    <reaction evidence="12">
        <text>5-phospho-beta-D-ribosylamine + glycine + ATP = N(1)-(5-phospho-beta-D-ribosyl)glycinamide + ADP + phosphate + H(+)</text>
        <dbReference type="Rhea" id="RHEA:17453"/>
        <dbReference type="ChEBI" id="CHEBI:15378"/>
        <dbReference type="ChEBI" id="CHEBI:30616"/>
        <dbReference type="ChEBI" id="CHEBI:43474"/>
        <dbReference type="ChEBI" id="CHEBI:57305"/>
        <dbReference type="ChEBI" id="CHEBI:58681"/>
        <dbReference type="ChEBI" id="CHEBI:143788"/>
        <dbReference type="ChEBI" id="CHEBI:456216"/>
        <dbReference type="EC" id="6.3.4.13"/>
    </reaction>
</comment>
<reference evidence="15" key="2">
    <citation type="submission" date="2021-08" db="EMBL/GenBank/DDBJ databases">
        <authorList>
            <person name="Tani A."/>
            <person name="Ola A."/>
            <person name="Ogura Y."/>
            <person name="Katsura K."/>
            <person name="Hayashi T."/>
        </authorList>
    </citation>
    <scope>NUCLEOTIDE SEQUENCE</scope>
    <source>
        <strain evidence="15">DSM 23632</strain>
    </source>
</reference>
<dbReference type="PROSITE" id="PS00184">
    <property type="entry name" value="GARS"/>
    <property type="match status" value="1"/>
</dbReference>
<evidence type="ECO:0000313" key="15">
    <source>
        <dbReference type="EMBL" id="GJE62259.1"/>
    </source>
</evidence>
<evidence type="ECO:0000256" key="2">
    <source>
        <dbReference type="ARBA" id="ARBA00001946"/>
    </source>
</evidence>
<keyword evidence="7 12" id="KW-0658">Purine biosynthesis</keyword>
<proteinExistence type="inferred from homology"/>
<dbReference type="InterPro" id="IPR013815">
    <property type="entry name" value="ATP_grasp_subdomain_1"/>
</dbReference>
<keyword evidence="16" id="KW-1185">Reference proteome</keyword>
<evidence type="ECO:0000256" key="9">
    <source>
        <dbReference type="ARBA" id="ARBA00038345"/>
    </source>
</evidence>
<dbReference type="Gene3D" id="3.30.1490.20">
    <property type="entry name" value="ATP-grasp fold, A domain"/>
    <property type="match status" value="1"/>
</dbReference>
<dbReference type="Gene3D" id="3.30.470.20">
    <property type="entry name" value="ATP-grasp fold, B domain"/>
    <property type="match status" value="1"/>
</dbReference>
<evidence type="ECO:0000256" key="3">
    <source>
        <dbReference type="ARBA" id="ARBA00005174"/>
    </source>
</evidence>
<evidence type="ECO:0000256" key="7">
    <source>
        <dbReference type="ARBA" id="ARBA00022755"/>
    </source>
</evidence>
<dbReference type="SUPFAM" id="SSF51246">
    <property type="entry name" value="Rudiment single hybrid motif"/>
    <property type="match status" value="1"/>
</dbReference>
<dbReference type="SMART" id="SM01209">
    <property type="entry name" value="GARS_A"/>
    <property type="match status" value="1"/>
</dbReference>
<dbReference type="InterPro" id="IPR016185">
    <property type="entry name" value="PreATP-grasp_dom_sf"/>
</dbReference>
<dbReference type="InterPro" id="IPR020560">
    <property type="entry name" value="PRibGlycinamide_synth_C-dom"/>
</dbReference>
<organism evidence="15 16">
    <name type="scientific">Methylobacterium trifolii</name>
    <dbReference type="NCBI Taxonomy" id="1003092"/>
    <lineage>
        <taxon>Bacteria</taxon>
        <taxon>Pseudomonadati</taxon>
        <taxon>Pseudomonadota</taxon>
        <taxon>Alphaproteobacteria</taxon>
        <taxon>Hyphomicrobiales</taxon>
        <taxon>Methylobacteriaceae</taxon>
        <taxon>Methylobacterium</taxon>
    </lineage>
</organism>
<dbReference type="InterPro" id="IPR000115">
    <property type="entry name" value="PRibGlycinamide_synth"/>
</dbReference>
<dbReference type="SUPFAM" id="SSF52440">
    <property type="entry name" value="PreATP-grasp domain"/>
    <property type="match status" value="1"/>
</dbReference>
<dbReference type="NCBIfam" id="TIGR00877">
    <property type="entry name" value="purD"/>
    <property type="match status" value="1"/>
</dbReference>
<protein>
    <recommendedName>
        <fullName evidence="4 12">Phosphoribosylamine--glycine ligase</fullName>
        <ecNumber evidence="4 12">6.3.4.13</ecNumber>
    </recommendedName>
    <alternativeName>
        <fullName evidence="12">GARS</fullName>
    </alternativeName>
    <alternativeName>
        <fullName evidence="10 12">Glycinamide ribonucleotide synthetase</fullName>
    </alternativeName>
    <alternativeName>
        <fullName evidence="11 12">Phosphoribosylglycinamide synthetase</fullName>
    </alternativeName>
</protein>
<dbReference type="PROSITE" id="PS50975">
    <property type="entry name" value="ATP_GRASP"/>
    <property type="match status" value="1"/>
</dbReference>
<comment type="pathway">
    <text evidence="3 12">Purine metabolism; IMP biosynthesis via de novo pathway; N(1)-(5-phospho-D-ribosyl)glycinamide from 5-phospho-alpha-D-ribose 1-diphosphate: step 2/2.</text>
</comment>
<dbReference type="HAMAP" id="MF_00138">
    <property type="entry name" value="GARS"/>
    <property type="match status" value="1"/>
</dbReference>
<dbReference type="SUPFAM" id="SSF56059">
    <property type="entry name" value="Glutathione synthetase ATP-binding domain-like"/>
    <property type="match status" value="1"/>
</dbReference>
<reference evidence="15" key="1">
    <citation type="journal article" date="2021" name="Front. Microbiol.">
        <title>Comprehensive Comparative Genomics and Phenotyping of Methylobacterium Species.</title>
        <authorList>
            <person name="Alessa O."/>
            <person name="Ogura Y."/>
            <person name="Fujitani Y."/>
            <person name="Takami H."/>
            <person name="Hayashi T."/>
            <person name="Sahin N."/>
            <person name="Tani A."/>
        </authorList>
    </citation>
    <scope>NUCLEOTIDE SEQUENCE</scope>
    <source>
        <strain evidence="15">DSM 23632</strain>
    </source>
</reference>
<evidence type="ECO:0000256" key="5">
    <source>
        <dbReference type="ARBA" id="ARBA00022598"/>
    </source>
</evidence>
<evidence type="ECO:0000259" key="14">
    <source>
        <dbReference type="PROSITE" id="PS50975"/>
    </source>
</evidence>
<dbReference type="RefSeq" id="WP_238184910.1">
    <property type="nucleotide sequence ID" value="NZ_BPRB01000298.1"/>
</dbReference>
<dbReference type="Gene3D" id="3.90.600.10">
    <property type="entry name" value="Phosphoribosylglycinamide synthetase, C-terminal domain"/>
    <property type="match status" value="1"/>
</dbReference>
<feature type="domain" description="ATP-grasp" evidence="14">
    <location>
        <begin position="108"/>
        <end position="309"/>
    </location>
</feature>
<keyword evidence="6 13" id="KW-0547">Nucleotide-binding</keyword>
<dbReference type="Pfam" id="PF01071">
    <property type="entry name" value="GARS_A"/>
    <property type="match status" value="1"/>
</dbReference>
<evidence type="ECO:0000256" key="4">
    <source>
        <dbReference type="ARBA" id="ARBA00013255"/>
    </source>
</evidence>
<evidence type="ECO:0000256" key="1">
    <source>
        <dbReference type="ARBA" id="ARBA00001936"/>
    </source>
</evidence>
<evidence type="ECO:0000256" key="13">
    <source>
        <dbReference type="PROSITE-ProRule" id="PRU00409"/>
    </source>
</evidence>
<evidence type="ECO:0000256" key="8">
    <source>
        <dbReference type="ARBA" id="ARBA00022840"/>
    </source>
</evidence>
<dbReference type="SMART" id="SM01210">
    <property type="entry name" value="GARS_C"/>
    <property type="match status" value="1"/>
</dbReference>